<dbReference type="CDD" id="cd06251">
    <property type="entry name" value="M14_ASTE_ASPA-like"/>
    <property type="match status" value="1"/>
</dbReference>
<evidence type="ECO:0000259" key="5">
    <source>
        <dbReference type="Pfam" id="PF24827"/>
    </source>
</evidence>
<dbReference type="InterPro" id="IPR043795">
    <property type="entry name" value="N-alpha-Ac-DABA-like"/>
</dbReference>
<dbReference type="PANTHER" id="PTHR37326">
    <property type="entry name" value="BLL3975 PROTEIN"/>
    <property type="match status" value="1"/>
</dbReference>
<dbReference type="PANTHER" id="PTHR37326:SF1">
    <property type="entry name" value="BLL3975 PROTEIN"/>
    <property type="match status" value="1"/>
</dbReference>
<accession>A0A9X3CEB4</accession>
<organism evidence="6 7">
    <name type="scientific">Vibrio paucivorans</name>
    <dbReference type="NCBI Taxonomy" id="2829489"/>
    <lineage>
        <taxon>Bacteria</taxon>
        <taxon>Pseudomonadati</taxon>
        <taxon>Pseudomonadota</taxon>
        <taxon>Gammaproteobacteria</taxon>
        <taxon>Vibrionales</taxon>
        <taxon>Vibrionaceae</taxon>
        <taxon>Vibrio</taxon>
    </lineage>
</organism>
<keyword evidence="4" id="KW-0862">Zinc</keyword>
<sequence length="329" mass="35864">MNRLTHTNSTLPLIDSLDVNTLTSGEHKFNFAVATNALGQWQMLPVRVFKGEKPGKRVVITAGVHGDEQSGVVSALKIANRLVDQELAGCVTIVPTLNPTGILHHSRNFYPVDPDTSPSNMNRFFPGKAEGNEVERYIHTLWSKLLLPNADLAIDLHTQTTGTTYPLYVFADYRVSEAKEMARLLNPDAILDDPGETGVLETTWNEHGVPSITVEVGAGRYTDAALIVRTVDGVMNILTAHHVISGEPSNLKPCVEGRDIVSVKATQGGFVEAHVELLQTVRQGDLLATQLDSFGDRVEEYFAPCDATVLSHNVEALRAPGSLIVRLIK</sequence>
<dbReference type="GO" id="GO:0016811">
    <property type="term" value="F:hydrolase activity, acting on carbon-nitrogen (but not peptide) bonds, in linear amides"/>
    <property type="evidence" value="ECO:0007669"/>
    <property type="project" value="InterPro"/>
</dbReference>
<name>A0A9X3CEB4_9VIBR</name>
<evidence type="ECO:0000256" key="2">
    <source>
        <dbReference type="ARBA" id="ARBA00022723"/>
    </source>
</evidence>
<dbReference type="SUPFAM" id="SSF53187">
    <property type="entry name" value="Zn-dependent exopeptidases"/>
    <property type="match status" value="1"/>
</dbReference>
<proteinExistence type="predicted"/>
<comment type="cofactor">
    <cofactor evidence="1">
        <name>Zn(2+)</name>
        <dbReference type="ChEBI" id="CHEBI:29105"/>
    </cofactor>
</comment>
<keyword evidence="7" id="KW-1185">Reference proteome</keyword>
<dbReference type="GO" id="GO:0016788">
    <property type="term" value="F:hydrolase activity, acting on ester bonds"/>
    <property type="evidence" value="ECO:0007669"/>
    <property type="project" value="InterPro"/>
</dbReference>
<comment type="caution">
    <text evidence="6">The sequence shown here is derived from an EMBL/GenBank/DDBJ whole genome shotgun (WGS) entry which is preliminary data.</text>
</comment>
<dbReference type="AlphaFoldDB" id="A0A9X3CEB4"/>
<dbReference type="Gene3D" id="3.40.630.10">
    <property type="entry name" value="Zn peptidases"/>
    <property type="match status" value="1"/>
</dbReference>
<protein>
    <submittedName>
        <fullName evidence="6">Succinylglutamate desuccinylase/aspartoacylase family protein</fullName>
    </submittedName>
</protein>
<reference evidence="6" key="1">
    <citation type="submission" date="2022-02" db="EMBL/GenBank/DDBJ databases">
        <title>Vibrio sp. nov., a new bacterium isolated from Bohai sea, China.</title>
        <authorList>
            <person name="Yuan Y."/>
        </authorList>
    </citation>
    <scope>NUCLEOTIDE SEQUENCE</scope>
    <source>
        <strain evidence="6">DBSS07</strain>
    </source>
</reference>
<dbReference type="EMBL" id="JAKRRX010000047">
    <property type="protein sequence ID" value="MCW8334158.1"/>
    <property type="molecule type" value="Genomic_DNA"/>
</dbReference>
<dbReference type="InterPro" id="IPR055438">
    <property type="entry name" value="AstE_AspA_cat"/>
</dbReference>
<evidence type="ECO:0000256" key="4">
    <source>
        <dbReference type="ARBA" id="ARBA00022833"/>
    </source>
</evidence>
<keyword evidence="2" id="KW-0479">Metal-binding</keyword>
<gene>
    <name evidence="6" type="ORF">MD483_10010</name>
</gene>
<dbReference type="RefSeq" id="WP_265687549.1">
    <property type="nucleotide sequence ID" value="NZ_JAKRRX010000047.1"/>
</dbReference>
<feature type="domain" description="Succinylglutamate desuccinylase/Aspartoacylase catalytic" evidence="5">
    <location>
        <begin position="54"/>
        <end position="239"/>
    </location>
</feature>
<dbReference type="PIRSF" id="PIRSF039012">
    <property type="entry name" value="ASP"/>
    <property type="match status" value="1"/>
</dbReference>
<dbReference type="Proteomes" id="UP001155586">
    <property type="component" value="Unassembled WGS sequence"/>
</dbReference>
<evidence type="ECO:0000313" key="6">
    <source>
        <dbReference type="EMBL" id="MCW8334158.1"/>
    </source>
</evidence>
<dbReference type="GO" id="GO:0046872">
    <property type="term" value="F:metal ion binding"/>
    <property type="evidence" value="ECO:0007669"/>
    <property type="project" value="UniProtKB-KW"/>
</dbReference>
<dbReference type="InterPro" id="IPR053138">
    <property type="entry name" value="N-alpha-Ac-DABA_deacetylase"/>
</dbReference>
<evidence type="ECO:0000256" key="1">
    <source>
        <dbReference type="ARBA" id="ARBA00001947"/>
    </source>
</evidence>
<evidence type="ECO:0000313" key="7">
    <source>
        <dbReference type="Proteomes" id="UP001155586"/>
    </source>
</evidence>
<keyword evidence="3" id="KW-0378">Hydrolase</keyword>
<dbReference type="Pfam" id="PF24827">
    <property type="entry name" value="AstE_AspA_cat"/>
    <property type="match status" value="1"/>
</dbReference>
<evidence type="ECO:0000256" key="3">
    <source>
        <dbReference type="ARBA" id="ARBA00022801"/>
    </source>
</evidence>